<dbReference type="OrthoDB" id="9799039at2"/>
<dbReference type="KEGG" id="cfc:CFLV_11740"/>
<dbReference type="Proteomes" id="UP000185479">
    <property type="component" value="Chromosome"/>
</dbReference>
<accession>A0A1L7CPH4</accession>
<evidence type="ECO:0000313" key="1">
    <source>
        <dbReference type="EMBL" id="APT87756.1"/>
    </source>
</evidence>
<gene>
    <name evidence="1" type="ORF">CFLV_11740</name>
</gene>
<organism evidence="1 2">
    <name type="scientific">Corynebacterium flavescens</name>
    <dbReference type="NCBI Taxonomy" id="28028"/>
    <lineage>
        <taxon>Bacteria</taxon>
        <taxon>Bacillati</taxon>
        <taxon>Actinomycetota</taxon>
        <taxon>Actinomycetes</taxon>
        <taxon>Mycobacteriales</taxon>
        <taxon>Corynebacteriaceae</taxon>
        <taxon>Corynebacterium</taxon>
    </lineage>
</organism>
<name>A0A1L7CPH4_CORFL</name>
<sequence>MVKRKDILKNIASYAKRTGQTLTLKEGRNHTRIWVGDRYTTVGRHNEIDDLMARKIYKQIGMEK</sequence>
<protein>
    <submittedName>
        <fullName evidence="1">Toxin HicA</fullName>
    </submittedName>
</protein>
<proteinExistence type="predicted"/>
<dbReference type="EMBL" id="CP009246">
    <property type="protein sequence ID" value="APT87756.1"/>
    <property type="molecule type" value="Genomic_DNA"/>
</dbReference>
<keyword evidence="2" id="KW-1185">Reference proteome</keyword>
<reference evidence="1 2" key="1">
    <citation type="submission" date="2014-08" db="EMBL/GenBank/DDBJ databases">
        <title>Complete genome sequence of Corynebacterium flavescens OJ8(T)(=DSM 20296(T)), isolated from cheese.</title>
        <authorList>
            <person name="Ruckert C."/>
            <person name="Albersmeier A."/>
            <person name="Winkler A."/>
            <person name="Kalinowski J."/>
        </authorList>
    </citation>
    <scope>NUCLEOTIDE SEQUENCE [LARGE SCALE GENOMIC DNA]</scope>
    <source>
        <strain evidence="1 2">OJ8</strain>
    </source>
</reference>
<evidence type="ECO:0000313" key="2">
    <source>
        <dbReference type="Proteomes" id="UP000185479"/>
    </source>
</evidence>
<dbReference type="AlphaFoldDB" id="A0A1L7CPH4"/>